<proteinExistence type="predicted"/>
<evidence type="ECO:0000313" key="2">
    <source>
        <dbReference type="EMBL" id="MBA8952686.1"/>
    </source>
</evidence>
<gene>
    <name evidence="2" type="ORF">HNR61_004332</name>
</gene>
<feature type="transmembrane region" description="Helical" evidence="1">
    <location>
        <begin position="195"/>
        <end position="216"/>
    </location>
</feature>
<dbReference type="AlphaFoldDB" id="A0A7W3LQV6"/>
<evidence type="ECO:0000256" key="1">
    <source>
        <dbReference type="SAM" id="Phobius"/>
    </source>
</evidence>
<organism evidence="2 3">
    <name type="scientific">Actinomadura namibiensis</name>
    <dbReference type="NCBI Taxonomy" id="182080"/>
    <lineage>
        <taxon>Bacteria</taxon>
        <taxon>Bacillati</taxon>
        <taxon>Actinomycetota</taxon>
        <taxon>Actinomycetes</taxon>
        <taxon>Streptosporangiales</taxon>
        <taxon>Thermomonosporaceae</taxon>
        <taxon>Actinomadura</taxon>
    </lineage>
</organism>
<dbReference type="RefSeq" id="WP_182844939.1">
    <property type="nucleotide sequence ID" value="NZ_BAAALP010000005.1"/>
</dbReference>
<feature type="transmembrane region" description="Helical" evidence="1">
    <location>
        <begin position="102"/>
        <end position="122"/>
    </location>
</feature>
<dbReference type="EMBL" id="JACJIA010000005">
    <property type="protein sequence ID" value="MBA8952686.1"/>
    <property type="molecule type" value="Genomic_DNA"/>
</dbReference>
<comment type="caution">
    <text evidence="2">The sequence shown here is derived from an EMBL/GenBank/DDBJ whole genome shotgun (WGS) entry which is preliminary data.</text>
</comment>
<keyword evidence="1" id="KW-0472">Membrane</keyword>
<protein>
    <submittedName>
        <fullName evidence="2">Uncharacterized protein</fullName>
    </submittedName>
</protein>
<accession>A0A7W3LQV6</accession>
<feature type="transmembrane region" description="Helical" evidence="1">
    <location>
        <begin position="237"/>
        <end position="264"/>
    </location>
</feature>
<keyword evidence="1" id="KW-0812">Transmembrane</keyword>
<reference evidence="2 3" key="1">
    <citation type="submission" date="2020-08" db="EMBL/GenBank/DDBJ databases">
        <title>Genomic Encyclopedia of Type Strains, Phase IV (KMG-IV): sequencing the most valuable type-strain genomes for metagenomic binning, comparative biology and taxonomic classification.</title>
        <authorList>
            <person name="Goeker M."/>
        </authorList>
    </citation>
    <scope>NUCLEOTIDE SEQUENCE [LARGE SCALE GENOMIC DNA]</scope>
    <source>
        <strain evidence="2 3">DSM 44197</strain>
    </source>
</reference>
<evidence type="ECO:0000313" key="3">
    <source>
        <dbReference type="Proteomes" id="UP000572680"/>
    </source>
</evidence>
<keyword evidence="3" id="KW-1185">Reference proteome</keyword>
<feature type="transmembrane region" description="Helical" evidence="1">
    <location>
        <begin position="74"/>
        <end position="96"/>
    </location>
</feature>
<feature type="transmembrane region" description="Helical" evidence="1">
    <location>
        <begin position="155"/>
        <end position="175"/>
    </location>
</feature>
<feature type="transmembrane region" description="Helical" evidence="1">
    <location>
        <begin position="353"/>
        <end position="375"/>
    </location>
</feature>
<feature type="transmembrane region" description="Helical" evidence="1">
    <location>
        <begin position="276"/>
        <end position="298"/>
    </location>
</feature>
<sequence length="376" mass="40359">MGVFEAERDDSPMSADPVASLVEADRGSCTPEQRALFRYELARAIGAGYGRVLLLRIARPVPVRGAVRGPAVRAFLRLAVLGAWPYAVTTAIGANLTVRSHLYGALLSVVCTLMLAMAWAGWRYAERSAAPVGEMLCTSPDAEAFVSWLARTQRLAPQLACSLTGLGLGVCSAYANFSRPGGTGTSALAPYLPAAWAGFLGGGVLYWFFVLARVPLRLRRAAHLRLSWLDPAHTPGIVRLCTCYVLVSTGLGAGVVVIEAAGVAVATGRTPGLLDAFVFGFPVFAAALALYAGVQPFWTLSRIVRSYQQEAFGPLLTQVARPPHTLLLDPAMREALETYRSLRALRTLPVRTWAILQYVTGILASLIIFFLQGILK</sequence>
<keyword evidence="1" id="KW-1133">Transmembrane helix</keyword>
<dbReference type="Proteomes" id="UP000572680">
    <property type="component" value="Unassembled WGS sequence"/>
</dbReference>
<name>A0A7W3LQV6_ACTNM</name>